<evidence type="ECO:0000313" key="1">
    <source>
        <dbReference type="EMBL" id="KKN15979.1"/>
    </source>
</evidence>
<name>A0A0F9NDA6_9ZZZZ</name>
<dbReference type="EMBL" id="LAZR01003659">
    <property type="protein sequence ID" value="KKN15979.1"/>
    <property type="molecule type" value="Genomic_DNA"/>
</dbReference>
<organism evidence="1">
    <name type="scientific">marine sediment metagenome</name>
    <dbReference type="NCBI Taxonomy" id="412755"/>
    <lineage>
        <taxon>unclassified sequences</taxon>
        <taxon>metagenomes</taxon>
        <taxon>ecological metagenomes</taxon>
    </lineage>
</organism>
<dbReference type="AlphaFoldDB" id="A0A0F9NDA6"/>
<accession>A0A0F9NDA6</accession>
<evidence type="ECO:0008006" key="2">
    <source>
        <dbReference type="Google" id="ProtNLM"/>
    </source>
</evidence>
<proteinExistence type="predicted"/>
<reference evidence="1" key="1">
    <citation type="journal article" date="2015" name="Nature">
        <title>Complex archaea that bridge the gap between prokaryotes and eukaryotes.</title>
        <authorList>
            <person name="Spang A."/>
            <person name="Saw J.H."/>
            <person name="Jorgensen S.L."/>
            <person name="Zaremba-Niedzwiedzka K."/>
            <person name="Martijn J."/>
            <person name="Lind A.E."/>
            <person name="van Eijk R."/>
            <person name="Schleper C."/>
            <person name="Guy L."/>
            <person name="Ettema T.J."/>
        </authorList>
    </citation>
    <scope>NUCLEOTIDE SEQUENCE</scope>
</reference>
<sequence>MTSPIPGVIAFARRRNLRSSTGVPTSAPVDWRNVVIVDQDGGGDFTTIQAAINSITGASITNAFVVLVMGGQYIEATITMKSFVVVRGIIGGGEGSGVVISVTNASGGAIVDADNSGFEDIFINAATTGSLWTLDIDQTRLNWHMKHTRVAGRSRLGSGTYDSCTWTGNVNLNGSAIEILPRLYNNQIFVTGSTSGGLTSGATNFGHITGGSVIANLAGSSTVITLGVNIVCTGVNFVNDRAGLSTRDWGFTCKGQFVGCSFTVYDQAATGSSIITLVEGTYSGCIFNGIGITATPSSTSGPLTFSGCTWDMTSLGNNTTCVIVSGNSFARTVFSGCIFRTSGATGICLSASSANALVELNGNTYLGRILPTNLRLRGTDVKAEFFPVDYANGTGASVVRGTHPSHELNTALETAFIIGRINPPADVDDIVDARLMVSGEFDKAEDSFTDTNGTALAAHTADTGEAWTLISGTASISSNKVSGSNGGIHTFGAGADTSFLQALMVHGGTVNVGHGLIFRYSDASNYWRIELKERATASAIDLRLIKRVAASETLIASTPVGVTNYTGIIGVSFFGDDIKVFCDTGVEEPGLVFETTSTFNNTATVIGLKFGGGGLTFDDLAFWRGDTTLDLTVDTEFGQENSPLDELADSLVLANQPVAHRVFTYLDVREALTGVKQGSIIGMRVTLDALGTVNTALRIHGLLLRTTPTSKTPRPYQAPADGFEFQQVTYR</sequence>
<dbReference type="Gene3D" id="2.160.20.10">
    <property type="entry name" value="Single-stranded right-handed beta-helix, Pectin lyase-like"/>
    <property type="match status" value="1"/>
</dbReference>
<gene>
    <name evidence="1" type="ORF">LCGC14_0980530</name>
</gene>
<comment type="caution">
    <text evidence="1">The sequence shown here is derived from an EMBL/GenBank/DDBJ whole genome shotgun (WGS) entry which is preliminary data.</text>
</comment>
<protein>
    <recommendedName>
        <fullName evidence="2">Pectinesterase catalytic domain-containing protein</fullName>
    </recommendedName>
</protein>
<dbReference type="InterPro" id="IPR012334">
    <property type="entry name" value="Pectin_lyas_fold"/>
</dbReference>